<keyword evidence="4 6" id="KW-0808">Transferase</keyword>
<dbReference type="Pfam" id="PF00155">
    <property type="entry name" value="Aminotran_1_2"/>
    <property type="match status" value="1"/>
</dbReference>
<evidence type="ECO:0000256" key="5">
    <source>
        <dbReference type="ARBA" id="ARBA00022898"/>
    </source>
</evidence>
<proteinExistence type="inferred from homology"/>
<sequence>MSVAVSATLAVNEALARRRSQGLPVLPLGFGEAGLPVHPVMRDALSTGGDQNGYGPVAGIRELREAAAGYWERRGLPTDPDLVVAGPGSKPLLYALLLAIGGDVAIAAPSWVSYAAQSHLSGGQPLFVPTAPAQGGVPEPDALAQAVTEARAAGRDIRAVITTCPDNPTGTVASRGTVRRLTEVAQELDLVIISDEIYRDLVHDPTTVVHSPAEFAPERTVITTGLSKNLALGGWRIGVARLPDSDTGRHIHAALLGIASEIWSSPSGPVQRAAAYAFQEPAEIVDLVARSRRLHGLVARAVAERFRAAGVPVIAPQAAFYLYPDFGVWREWLGEAHGVTTGPELTRMLLDRYGMGVLPAVEFGESTHALRVRVATSLLYGESEAQRYSALAAEDPTALPWIRAHLDRISEVLDEVRQEQPAVAVPAMAS</sequence>
<dbReference type="HOGENOM" id="CLU_017584_4_7_11"/>
<name>Q47MN4_THEFY</name>
<keyword evidence="3 6" id="KW-0032">Aminotransferase</keyword>
<dbReference type="GO" id="GO:0008483">
    <property type="term" value="F:transaminase activity"/>
    <property type="evidence" value="ECO:0007669"/>
    <property type="project" value="UniProtKB-KW"/>
</dbReference>
<dbReference type="InterPro" id="IPR004838">
    <property type="entry name" value="NHTrfase_class1_PyrdxlP-BS"/>
</dbReference>
<dbReference type="eggNOG" id="COG0436">
    <property type="taxonomic scope" value="Bacteria"/>
</dbReference>
<dbReference type="PANTHER" id="PTHR46383:SF1">
    <property type="entry name" value="ASPARTATE AMINOTRANSFERASE"/>
    <property type="match status" value="1"/>
</dbReference>
<dbReference type="OrthoDB" id="2192472at2"/>
<dbReference type="EC" id="2.6.1.-" evidence="6"/>
<dbReference type="GO" id="GO:0006520">
    <property type="term" value="P:amino acid metabolic process"/>
    <property type="evidence" value="ECO:0007669"/>
    <property type="project" value="InterPro"/>
</dbReference>
<dbReference type="InterPro" id="IPR015421">
    <property type="entry name" value="PyrdxlP-dep_Trfase_major"/>
</dbReference>
<evidence type="ECO:0000259" key="7">
    <source>
        <dbReference type="Pfam" id="PF00155"/>
    </source>
</evidence>
<dbReference type="InterPro" id="IPR050596">
    <property type="entry name" value="AspAT/PAT-like"/>
</dbReference>
<dbReference type="PANTHER" id="PTHR46383">
    <property type="entry name" value="ASPARTATE AMINOTRANSFERASE"/>
    <property type="match status" value="1"/>
</dbReference>
<dbReference type="CDD" id="cd00609">
    <property type="entry name" value="AAT_like"/>
    <property type="match status" value="1"/>
</dbReference>
<feature type="domain" description="Aminotransferase class I/classII large" evidence="7">
    <location>
        <begin position="37"/>
        <end position="376"/>
    </location>
</feature>
<dbReference type="PROSITE" id="PS00105">
    <property type="entry name" value="AA_TRANSFER_CLASS_1"/>
    <property type="match status" value="1"/>
</dbReference>
<evidence type="ECO:0000256" key="2">
    <source>
        <dbReference type="ARBA" id="ARBA00007441"/>
    </source>
</evidence>
<dbReference type="Gene3D" id="3.90.1150.10">
    <property type="entry name" value="Aspartate Aminotransferase, domain 1"/>
    <property type="match status" value="1"/>
</dbReference>
<organism evidence="8">
    <name type="scientific">Thermobifida fusca (strain YX)</name>
    <dbReference type="NCBI Taxonomy" id="269800"/>
    <lineage>
        <taxon>Bacteria</taxon>
        <taxon>Bacillati</taxon>
        <taxon>Actinomycetota</taxon>
        <taxon>Actinomycetes</taxon>
        <taxon>Streptosporangiales</taxon>
        <taxon>Nocardiopsidaceae</taxon>
        <taxon>Thermobifida</taxon>
    </lineage>
</organism>
<dbReference type="RefSeq" id="WP_011292676.1">
    <property type="nucleotide sequence ID" value="NC_007333.1"/>
</dbReference>
<dbReference type="InterPro" id="IPR015424">
    <property type="entry name" value="PyrdxlP-dep_Trfase"/>
</dbReference>
<evidence type="ECO:0000256" key="6">
    <source>
        <dbReference type="RuleBase" id="RU000481"/>
    </source>
</evidence>
<dbReference type="InterPro" id="IPR015422">
    <property type="entry name" value="PyrdxlP-dep_Trfase_small"/>
</dbReference>
<dbReference type="EMBL" id="CP000088">
    <property type="protein sequence ID" value="AAZ56286.1"/>
    <property type="molecule type" value="Genomic_DNA"/>
</dbReference>
<accession>Q47MN4</accession>
<dbReference type="KEGG" id="tfu:Tfu_2253"/>
<keyword evidence="5" id="KW-0663">Pyridoxal phosphate</keyword>
<dbReference type="SUPFAM" id="SSF53383">
    <property type="entry name" value="PLP-dependent transferases"/>
    <property type="match status" value="1"/>
</dbReference>
<evidence type="ECO:0000256" key="3">
    <source>
        <dbReference type="ARBA" id="ARBA00022576"/>
    </source>
</evidence>
<comment type="similarity">
    <text evidence="2 6">Belongs to the class-I pyridoxal-phosphate-dependent aminotransferase family.</text>
</comment>
<evidence type="ECO:0000256" key="1">
    <source>
        <dbReference type="ARBA" id="ARBA00001933"/>
    </source>
</evidence>
<evidence type="ECO:0000313" key="8">
    <source>
        <dbReference type="EMBL" id="AAZ56286.1"/>
    </source>
</evidence>
<dbReference type="STRING" id="269800.Tfu_2253"/>
<dbReference type="GO" id="GO:0030170">
    <property type="term" value="F:pyridoxal phosphate binding"/>
    <property type="evidence" value="ECO:0007669"/>
    <property type="project" value="InterPro"/>
</dbReference>
<dbReference type="AlphaFoldDB" id="Q47MN4"/>
<dbReference type="InterPro" id="IPR004839">
    <property type="entry name" value="Aminotransferase_I/II_large"/>
</dbReference>
<reference evidence="8" key="1">
    <citation type="submission" date="2005-07" db="EMBL/GenBank/DDBJ databases">
        <title>Complete sequence of Thermobifida fusca YX.</title>
        <authorList>
            <consortium name="US DOE Joint Genome Institute"/>
            <person name="Copeland A."/>
            <person name="Lucas S."/>
            <person name="Lapidus A."/>
            <person name="Barry K."/>
            <person name="Detter J.C."/>
            <person name="Glavina T."/>
            <person name="Hammon N."/>
            <person name="Israni S."/>
            <person name="Pitluck S."/>
            <person name="Di Bartolo G."/>
            <person name="Chain P."/>
            <person name="Schmutz J."/>
            <person name="Larimer F."/>
            <person name="Land M."/>
            <person name="Lykidis A."/>
            <person name="Richardson P."/>
        </authorList>
    </citation>
    <scope>NUCLEOTIDE SEQUENCE</scope>
    <source>
        <strain evidence="8">YX</strain>
    </source>
</reference>
<comment type="cofactor">
    <cofactor evidence="1 6">
        <name>pyridoxal 5'-phosphate</name>
        <dbReference type="ChEBI" id="CHEBI:597326"/>
    </cofactor>
</comment>
<evidence type="ECO:0000256" key="4">
    <source>
        <dbReference type="ARBA" id="ARBA00022679"/>
    </source>
</evidence>
<dbReference type="Gene3D" id="3.40.640.10">
    <property type="entry name" value="Type I PLP-dependent aspartate aminotransferase-like (Major domain)"/>
    <property type="match status" value="1"/>
</dbReference>
<gene>
    <name evidence="8" type="ordered locus">Tfu_2253</name>
</gene>
<protein>
    <recommendedName>
        <fullName evidence="6">Aminotransferase</fullName>
        <ecNumber evidence="6">2.6.1.-</ecNumber>
    </recommendedName>
</protein>